<dbReference type="InterPro" id="IPR037359">
    <property type="entry name" value="NST/OST"/>
</dbReference>
<evidence type="ECO:0000256" key="5">
    <source>
        <dbReference type="SAM" id="MobiDB-lite"/>
    </source>
</evidence>
<dbReference type="Pfam" id="PF00685">
    <property type="entry name" value="Sulfotransfer_1"/>
    <property type="match status" value="1"/>
</dbReference>
<dbReference type="EMBL" id="HBFG01000314">
    <property type="protein sequence ID" value="CAD8728415.1"/>
    <property type="molecule type" value="Transcribed_RNA"/>
</dbReference>
<evidence type="ECO:0000256" key="1">
    <source>
        <dbReference type="ARBA" id="ARBA00022679"/>
    </source>
</evidence>
<keyword evidence="2" id="KW-0325">Glycoprotein</keyword>
<proteinExistence type="predicted"/>
<organism evidence="7">
    <name type="scientific">Pseudo-nitzschia delicatissima</name>
    <dbReference type="NCBI Taxonomy" id="44447"/>
    <lineage>
        <taxon>Eukaryota</taxon>
        <taxon>Sar</taxon>
        <taxon>Stramenopiles</taxon>
        <taxon>Ochrophyta</taxon>
        <taxon>Bacillariophyta</taxon>
        <taxon>Bacillariophyceae</taxon>
        <taxon>Bacillariophycidae</taxon>
        <taxon>Bacillariales</taxon>
        <taxon>Bacillariaceae</taxon>
        <taxon>Pseudo-nitzschia</taxon>
    </lineage>
</organism>
<dbReference type="SUPFAM" id="SSF52540">
    <property type="entry name" value="P-loop containing nucleoside triphosphate hydrolases"/>
    <property type="match status" value="1"/>
</dbReference>
<dbReference type="InterPro" id="IPR027417">
    <property type="entry name" value="P-loop_NTPase"/>
</dbReference>
<dbReference type="InterPro" id="IPR000863">
    <property type="entry name" value="Sulfotransferase_dom"/>
</dbReference>
<feature type="binding site" evidence="4">
    <location>
        <position position="285"/>
    </location>
    <ligand>
        <name>3'-phosphoadenylyl sulfate</name>
        <dbReference type="ChEBI" id="CHEBI:58339"/>
    </ligand>
</feature>
<dbReference type="Pfam" id="PF13469">
    <property type="entry name" value="Sulfotransfer_3"/>
    <property type="match status" value="1"/>
</dbReference>
<name>A0A7S0T897_9STRA</name>
<feature type="compositionally biased region" description="Polar residues" evidence="5">
    <location>
        <begin position="87"/>
        <end position="99"/>
    </location>
</feature>
<dbReference type="PANTHER" id="PTHR10605">
    <property type="entry name" value="HEPARAN SULFATE SULFOTRANSFERASE"/>
    <property type="match status" value="1"/>
</dbReference>
<sequence length="506" mass="57965">MARGSGKRGLLGKLSLGLLMLCFTFSSTNLFLFSRMAEDEENIPDGNEISFQNPKPTIGKVDTHPRPDSHENKPNDLSKMFHDQRNKAVSTKTAQNPPSKQKPAKHKSRDSAVYKCSYGATNENRNTVIVPNNEPAFIIIGVQKSGTTSLLSHFRDHPQVLQTKLKFRREAHFFDTAWRSQVMNEWDKIGLKQANDKHCFALEQYMKLFETQTILANSQTMDHGALDPKQQEGHGTNSTHHLPLYTFEKTPSYFDNYMIPARMKQTVPWSKTVLILRNPIDRLYSSYKMTVKTNFDLRKYSLEDFVFHELKAMKAFGMTNVPLMVPVDVKEGNNETDPSIPTVANHYRFPSVPSDHAVLDPSKWNPRNKALIKKPDRGPLSTHSLLRRGVYSLQLRWWLKQYTVDEDILVINYEDLARDIQSVYEKVCHFAGIPLPYADGQDPSEVGIHFDEKVRADTEKNHLPMKDETRKFLGEFYAPYTAELESMLGPEWSPEKLGWKNGVSTK</sequence>
<evidence type="ECO:0000256" key="3">
    <source>
        <dbReference type="PIRSR" id="PIRSR637359-1"/>
    </source>
</evidence>
<reference evidence="7" key="1">
    <citation type="submission" date="2021-01" db="EMBL/GenBank/DDBJ databases">
        <authorList>
            <person name="Corre E."/>
            <person name="Pelletier E."/>
            <person name="Niang G."/>
            <person name="Scheremetjew M."/>
            <person name="Finn R."/>
            <person name="Kale V."/>
            <person name="Holt S."/>
            <person name="Cochrane G."/>
            <person name="Meng A."/>
            <person name="Brown T."/>
            <person name="Cohen L."/>
        </authorList>
    </citation>
    <scope>NUCLEOTIDE SEQUENCE</scope>
    <source>
        <strain evidence="7">B596</strain>
    </source>
</reference>
<protein>
    <recommendedName>
        <fullName evidence="6">Sulfotransferase domain-containing protein</fullName>
    </recommendedName>
</protein>
<gene>
    <name evidence="7" type="ORF">PDEL0327_LOCUS226</name>
</gene>
<accession>A0A7S0T897</accession>
<evidence type="ECO:0000256" key="4">
    <source>
        <dbReference type="PIRSR" id="PIRSR637359-2"/>
    </source>
</evidence>
<keyword evidence="1" id="KW-0808">Transferase</keyword>
<evidence type="ECO:0000259" key="6">
    <source>
        <dbReference type="Pfam" id="PF00685"/>
    </source>
</evidence>
<feature type="region of interest" description="Disordered" evidence="5">
    <location>
        <begin position="43"/>
        <end position="111"/>
    </location>
</feature>
<feature type="domain" description="Sulfotransferase" evidence="6">
    <location>
        <begin position="388"/>
        <end position="436"/>
    </location>
</feature>
<evidence type="ECO:0000313" key="7">
    <source>
        <dbReference type="EMBL" id="CAD8728415.1"/>
    </source>
</evidence>
<dbReference type="PANTHER" id="PTHR10605:SF56">
    <property type="entry name" value="BIFUNCTIONAL HEPARAN SULFATE N-DEACETYLASE_N-SULFOTRANSFERASE"/>
    <property type="match status" value="1"/>
</dbReference>
<feature type="active site" description="For sulfotransferase activity" evidence="3">
    <location>
        <position position="144"/>
    </location>
</feature>
<dbReference type="Gene3D" id="3.40.50.300">
    <property type="entry name" value="P-loop containing nucleotide triphosphate hydrolases"/>
    <property type="match status" value="1"/>
</dbReference>
<feature type="compositionally biased region" description="Basic and acidic residues" evidence="5">
    <location>
        <begin position="61"/>
        <end position="86"/>
    </location>
</feature>
<feature type="binding site" evidence="4">
    <location>
        <position position="277"/>
    </location>
    <ligand>
        <name>3'-phosphoadenylyl sulfate</name>
        <dbReference type="ChEBI" id="CHEBI:58339"/>
    </ligand>
</feature>
<evidence type="ECO:0000256" key="2">
    <source>
        <dbReference type="ARBA" id="ARBA00023180"/>
    </source>
</evidence>
<dbReference type="GO" id="GO:0008146">
    <property type="term" value="F:sulfotransferase activity"/>
    <property type="evidence" value="ECO:0007669"/>
    <property type="project" value="InterPro"/>
</dbReference>
<dbReference type="AlphaFoldDB" id="A0A7S0T897"/>